<evidence type="ECO:0000313" key="3">
    <source>
        <dbReference type="Proteomes" id="UP000008827"/>
    </source>
</evidence>
<dbReference type="PANTHER" id="PTHR34676:SF27">
    <property type="entry name" value="ASPARTYL-TRNA SYNTHETASE"/>
    <property type="match status" value="1"/>
</dbReference>
<evidence type="ECO:0000313" key="2">
    <source>
        <dbReference type="EnsemblPlants" id="KRH65936"/>
    </source>
</evidence>
<keyword evidence="3" id="KW-1185">Reference proteome</keyword>
<organism evidence="1">
    <name type="scientific">Glycine max</name>
    <name type="common">Soybean</name>
    <name type="synonym">Glycine hispida</name>
    <dbReference type="NCBI Taxonomy" id="3847"/>
    <lineage>
        <taxon>Eukaryota</taxon>
        <taxon>Viridiplantae</taxon>
        <taxon>Streptophyta</taxon>
        <taxon>Embryophyta</taxon>
        <taxon>Tracheophyta</taxon>
        <taxon>Spermatophyta</taxon>
        <taxon>Magnoliopsida</taxon>
        <taxon>eudicotyledons</taxon>
        <taxon>Gunneridae</taxon>
        <taxon>Pentapetalae</taxon>
        <taxon>rosids</taxon>
        <taxon>fabids</taxon>
        <taxon>Fabales</taxon>
        <taxon>Fabaceae</taxon>
        <taxon>Papilionoideae</taxon>
        <taxon>50 kb inversion clade</taxon>
        <taxon>NPAAA clade</taxon>
        <taxon>indigoferoid/millettioid clade</taxon>
        <taxon>Phaseoleae</taxon>
        <taxon>Glycine</taxon>
        <taxon>Glycine subgen. Soja</taxon>
    </lineage>
</organism>
<evidence type="ECO:0008006" key="4">
    <source>
        <dbReference type="Google" id="ProtNLM"/>
    </source>
</evidence>
<dbReference type="EMBL" id="CM000836">
    <property type="protein sequence ID" value="KRH65936.1"/>
    <property type="molecule type" value="Genomic_DNA"/>
</dbReference>
<accession>A0A0R0KFU8</accession>
<dbReference type="InParanoid" id="A0A0R0KFU8"/>
<dbReference type="PANTHER" id="PTHR34676">
    <property type="entry name" value="DUF4219 DOMAIN-CONTAINING PROTEIN-RELATED"/>
    <property type="match status" value="1"/>
</dbReference>
<name>A0A0R0KFU8_SOYBN</name>
<dbReference type="EnsemblPlants" id="KRH65936">
    <property type="protein sequence ID" value="KRH65936"/>
    <property type="gene ID" value="GLYMA_03G071400"/>
</dbReference>
<reference evidence="2" key="2">
    <citation type="submission" date="2018-02" db="UniProtKB">
        <authorList>
            <consortium name="EnsemblPlants"/>
        </authorList>
    </citation>
    <scope>IDENTIFICATION</scope>
    <source>
        <strain evidence="2">Williams 82</strain>
    </source>
</reference>
<sequence length="207" mass="24755">MEERFSTIKPPSFKGKKCDYWKERMIAHFEPIHKDLWNVVENGDYIPYDDQLNEIPRGQWTEEKKLRLLLNSKARNVMLYALSEKKYTKVKRNKLSLLIRKYELFSMEDGEDIQSMFGCFETILNELRSLGKTYDNYDHHGHFKFEFLELEKGQDKKKHYKIKEKKGLMSTLQDLDGTSSNEDDEEANKCLMTIQLLRNLNQIKKMR</sequence>
<reference evidence="1" key="3">
    <citation type="submission" date="2018-07" db="EMBL/GenBank/DDBJ databases">
        <title>WGS assembly of Glycine max.</title>
        <authorList>
            <person name="Schmutz J."/>
            <person name="Cannon S."/>
            <person name="Schlueter J."/>
            <person name="Ma J."/>
            <person name="Mitros T."/>
            <person name="Nelson W."/>
            <person name="Hyten D."/>
            <person name="Song Q."/>
            <person name="Thelen J."/>
            <person name="Cheng J."/>
            <person name="Xu D."/>
            <person name="Hellsten U."/>
            <person name="May G."/>
            <person name="Yu Y."/>
            <person name="Sakurai T."/>
            <person name="Umezawa T."/>
            <person name="Bhattacharyya M."/>
            <person name="Sandhu D."/>
            <person name="Valliyodan B."/>
            <person name="Lindquist E."/>
            <person name="Peto M."/>
            <person name="Grant D."/>
            <person name="Shu S."/>
            <person name="Goodstein D."/>
            <person name="Barry K."/>
            <person name="Futrell-Griggs M."/>
            <person name="Abernathy B."/>
            <person name="Du J."/>
            <person name="Tian Z."/>
            <person name="Zhu L."/>
            <person name="Gill N."/>
            <person name="Joshi T."/>
            <person name="Libault M."/>
            <person name="Sethuraman A."/>
            <person name="Zhang X."/>
            <person name="Shinozaki K."/>
            <person name="Nguyen H."/>
            <person name="Wing R."/>
            <person name="Cregan P."/>
            <person name="Specht J."/>
            <person name="Grimwood J."/>
            <person name="Rokhsar D."/>
            <person name="Stacey G."/>
            <person name="Shoemaker R."/>
            <person name="Jackson S."/>
        </authorList>
    </citation>
    <scope>NUCLEOTIDE SEQUENCE</scope>
    <source>
        <tissue evidence="1">Callus</tissue>
    </source>
</reference>
<gene>
    <name evidence="1" type="ORF">GLYMA_03G071400</name>
</gene>
<dbReference type="Proteomes" id="UP000008827">
    <property type="component" value="Chromosome 3"/>
</dbReference>
<dbReference type="Gramene" id="KRH65936">
    <property type="protein sequence ID" value="KRH65936"/>
    <property type="gene ID" value="GLYMA_03G071400"/>
</dbReference>
<dbReference type="STRING" id="3847.A0A0R0KFU8"/>
<reference evidence="1 2" key="1">
    <citation type="journal article" date="2010" name="Nature">
        <title>Genome sequence of the palaeopolyploid soybean.</title>
        <authorList>
            <person name="Schmutz J."/>
            <person name="Cannon S.B."/>
            <person name="Schlueter J."/>
            <person name="Ma J."/>
            <person name="Mitros T."/>
            <person name="Nelson W."/>
            <person name="Hyten D.L."/>
            <person name="Song Q."/>
            <person name="Thelen J.J."/>
            <person name="Cheng J."/>
            <person name="Xu D."/>
            <person name="Hellsten U."/>
            <person name="May G.D."/>
            <person name="Yu Y."/>
            <person name="Sakurai T."/>
            <person name="Umezawa T."/>
            <person name="Bhattacharyya M.K."/>
            <person name="Sandhu D."/>
            <person name="Valliyodan B."/>
            <person name="Lindquist E."/>
            <person name="Peto M."/>
            <person name="Grant D."/>
            <person name="Shu S."/>
            <person name="Goodstein D."/>
            <person name="Barry K."/>
            <person name="Futrell-Griggs M."/>
            <person name="Abernathy B."/>
            <person name="Du J."/>
            <person name="Tian Z."/>
            <person name="Zhu L."/>
            <person name="Gill N."/>
            <person name="Joshi T."/>
            <person name="Libault M."/>
            <person name="Sethuraman A."/>
            <person name="Zhang X.-C."/>
            <person name="Shinozaki K."/>
            <person name="Nguyen H.T."/>
            <person name="Wing R.A."/>
            <person name="Cregan P."/>
            <person name="Specht J."/>
            <person name="Grimwood J."/>
            <person name="Rokhsar D."/>
            <person name="Stacey G."/>
            <person name="Shoemaker R.C."/>
            <person name="Jackson S.A."/>
        </authorList>
    </citation>
    <scope>NUCLEOTIDE SEQUENCE</scope>
    <source>
        <strain evidence="2">cv. Williams 82</strain>
        <tissue evidence="1">Callus</tissue>
    </source>
</reference>
<dbReference type="AlphaFoldDB" id="A0A0R0KFU8"/>
<protein>
    <recommendedName>
        <fullName evidence="4">DUF4219 domain-containing protein</fullName>
    </recommendedName>
</protein>
<evidence type="ECO:0000313" key="1">
    <source>
        <dbReference type="EMBL" id="KRH65936.1"/>
    </source>
</evidence>
<proteinExistence type="predicted"/>